<gene>
    <name evidence="1" type="ORF">SAMN05421639_104273</name>
</gene>
<proteinExistence type="predicted"/>
<dbReference type="Proteomes" id="UP000186373">
    <property type="component" value="Unassembled WGS sequence"/>
</dbReference>
<dbReference type="RefSeq" id="WP_076508323.1">
    <property type="nucleotide sequence ID" value="NZ_FTNY01000004.1"/>
</dbReference>
<reference evidence="2" key="1">
    <citation type="submission" date="2017-01" db="EMBL/GenBank/DDBJ databases">
        <authorList>
            <person name="Varghese N."/>
            <person name="Submissions S."/>
        </authorList>
    </citation>
    <scope>NUCLEOTIDE SEQUENCE [LARGE SCALE GENOMIC DNA]</scope>
    <source>
        <strain evidence="2">DSM 17126</strain>
    </source>
</reference>
<name>A0A1N7IN83_9FLAO</name>
<protein>
    <submittedName>
        <fullName evidence="1">Uncharacterized protein</fullName>
    </submittedName>
</protein>
<dbReference type="OrthoDB" id="1257188at2"/>
<organism evidence="1 2">
    <name type="scientific">Chryseobacterium shigense</name>
    <dbReference type="NCBI Taxonomy" id="297244"/>
    <lineage>
        <taxon>Bacteria</taxon>
        <taxon>Pseudomonadati</taxon>
        <taxon>Bacteroidota</taxon>
        <taxon>Flavobacteriia</taxon>
        <taxon>Flavobacteriales</taxon>
        <taxon>Weeksellaceae</taxon>
        <taxon>Chryseobacterium group</taxon>
        <taxon>Chryseobacterium</taxon>
    </lineage>
</organism>
<evidence type="ECO:0000313" key="2">
    <source>
        <dbReference type="Proteomes" id="UP000186373"/>
    </source>
</evidence>
<dbReference type="AlphaFoldDB" id="A0A1N7IN83"/>
<accession>A0A1N7IN83</accession>
<keyword evidence="2" id="KW-1185">Reference proteome</keyword>
<dbReference type="EMBL" id="FTNY01000004">
    <property type="protein sequence ID" value="SIS38563.1"/>
    <property type="molecule type" value="Genomic_DNA"/>
</dbReference>
<evidence type="ECO:0000313" key="1">
    <source>
        <dbReference type="EMBL" id="SIS38563.1"/>
    </source>
</evidence>
<sequence length="200" mass="24244">MNGFIRHISILALFCLTSCQNYYFLKEQRVESDNQSYSKFKLYFDQGKNQIDFYTYADYVYNKVDKQYIYFTSSEMRKLLYHNIPQNYTEQFLFMYTYQPTFSNILGFYYKGVSIEEVKKRYSEIPHKEDLNQVFSRYSFGKFQVFDLFKKVDGGVIRFVAINNPNYPKDPNYKNFNKEINDMFFENNNLLWDGYVEPIN</sequence>